<evidence type="ECO:0000256" key="2">
    <source>
        <dbReference type="SAM" id="SignalP"/>
    </source>
</evidence>
<feature type="chain" id="PRO_5026919806" evidence="2">
    <location>
        <begin position="19"/>
        <end position="599"/>
    </location>
</feature>
<reference evidence="4" key="1">
    <citation type="submission" date="2025-08" db="UniProtKB">
        <authorList>
            <consortium name="RefSeq"/>
        </authorList>
    </citation>
    <scope>IDENTIFICATION</scope>
    <source>
        <strain evidence="4">11010-0011.00</strain>
        <tissue evidence="4">Whole body</tissue>
    </source>
</reference>
<feature type="region of interest" description="Disordered" evidence="1">
    <location>
        <begin position="538"/>
        <end position="563"/>
    </location>
</feature>
<feature type="region of interest" description="Disordered" evidence="1">
    <location>
        <begin position="340"/>
        <end position="359"/>
    </location>
</feature>
<feature type="compositionally biased region" description="Low complexity" evidence="1">
    <location>
        <begin position="545"/>
        <end position="555"/>
    </location>
</feature>
<accession>A0A6J2T9D8</accession>
<protein>
    <submittedName>
        <fullName evidence="4">Uncharacterized protein LOC115621876</fullName>
    </submittedName>
</protein>
<organism evidence="3 4">
    <name type="scientific">Drosophila lebanonensis</name>
    <name type="common">Fruit fly</name>
    <name type="synonym">Scaptodrosophila lebanonensis</name>
    <dbReference type="NCBI Taxonomy" id="7225"/>
    <lineage>
        <taxon>Eukaryota</taxon>
        <taxon>Metazoa</taxon>
        <taxon>Ecdysozoa</taxon>
        <taxon>Arthropoda</taxon>
        <taxon>Hexapoda</taxon>
        <taxon>Insecta</taxon>
        <taxon>Pterygota</taxon>
        <taxon>Neoptera</taxon>
        <taxon>Endopterygota</taxon>
        <taxon>Diptera</taxon>
        <taxon>Brachycera</taxon>
        <taxon>Muscomorpha</taxon>
        <taxon>Ephydroidea</taxon>
        <taxon>Drosophilidae</taxon>
        <taxon>Scaptodrosophila</taxon>
    </lineage>
</organism>
<sequence>MRLTLALICAWFAIYCSSGRISNGHGNVVLSLPPSLIADVAALRQQQKQQQQEERQEHERELDVELTPPLRWKKDARILFDNFGGNGRDDGHWTTPLPSSLSGKASHNLLDLVQTVQGDDDDDADVAVEPQPADFNRKTLSDGMFDSEAGAKQSAPQEIASLLHFDDKPQKYGKPFKYWVQRCRAEGTADGQDCSQEYYHDALAARDTAARLSRLHRLNASQKEQQFGSSYPSSADDIAADQEAANSERYTEADYDEDINNEVLMLLHGEQDLIKFLHWAMKLLYPFQVPGGNLSESAADYYHPGMFIWKKLKLSGHLEPPLIVDEPRYVIVRREKSQDLSDDQQFEDDPFIPPRGRKHNSPDLDALLQRYETFVPNRGKRDKVKDLFKYDDLFFPNRGKKNRDFFKVDDPFFPNRGKKLKLRDIYNLDDPFFPNRGKRTHVQPPAAKLGQQLVANEINGSGGSGGAGGEELPQRMSTHKINGYDQSVKPSMSAAATLAATTTDDTGAANRLHSTRSMSTNSQQQLLLQQLRRQQEAEVQHQLKSSSSSSRSRNSIKAPKQRSIVSFSTTLPCRACNPQKPARTHTSIMSPGLLASIEP</sequence>
<dbReference type="RefSeq" id="XP_030371562.1">
    <property type="nucleotide sequence ID" value="XM_030515702.1"/>
</dbReference>
<keyword evidence="3" id="KW-1185">Reference proteome</keyword>
<dbReference type="OrthoDB" id="5219169at2759"/>
<feature type="region of interest" description="Disordered" evidence="1">
    <location>
        <begin position="577"/>
        <end position="599"/>
    </location>
</feature>
<evidence type="ECO:0000313" key="3">
    <source>
        <dbReference type="Proteomes" id="UP000504634"/>
    </source>
</evidence>
<name>A0A6J2T9D8_DROLE</name>
<feature type="signal peptide" evidence="2">
    <location>
        <begin position="1"/>
        <end position="18"/>
    </location>
</feature>
<dbReference type="Proteomes" id="UP000504634">
    <property type="component" value="Unplaced"/>
</dbReference>
<keyword evidence="2" id="KW-0732">Signal</keyword>
<dbReference type="AlphaFoldDB" id="A0A6J2T9D8"/>
<feature type="compositionally biased region" description="Acidic residues" evidence="1">
    <location>
        <begin position="340"/>
        <end position="350"/>
    </location>
</feature>
<proteinExistence type="predicted"/>
<evidence type="ECO:0000313" key="4">
    <source>
        <dbReference type="RefSeq" id="XP_030371562.1"/>
    </source>
</evidence>
<gene>
    <name evidence="4" type="primary">LOC115621876</name>
</gene>
<evidence type="ECO:0000256" key="1">
    <source>
        <dbReference type="SAM" id="MobiDB-lite"/>
    </source>
</evidence>
<dbReference type="GeneID" id="115621876"/>
<feature type="compositionally biased region" description="Basic and acidic residues" evidence="1">
    <location>
        <begin position="51"/>
        <end position="63"/>
    </location>
</feature>
<feature type="region of interest" description="Disordered" evidence="1">
    <location>
        <begin position="43"/>
        <end position="63"/>
    </location>
</feature>